<gene>
    <name evidence="1" type="ORF">C8N47_10592</name>
</gene>
<organism evidence="1 2">
    <name type="scientific">Mangrovibacterium marinum</name>
    <dbReference type="NCBI Taxonomy" id="1639118"/>
    <lineage>
        <taxon>Bacteria</taxon>
        <taxon>Pseudomonadati</taxon>
        <taxon>Bacteroidota</taxon>
        <taxon>Bacteroidia</taxon>
        <taxon>Marinilabiliales</taxon>
        <taxon>Prolixibacteraceae</taxon>
        <taxon>Mangrovibacterium</taxon>
    </lineage>
</organism>
<dbReference type="EMBL" id="QAAD01000005">
    <property type="protein sequence ID" value="PTN09252.1"/>
    <property type="molecule type" value="Genomic_DNA"/>
</dbReference>
<comment type="caution">
    <text evidence="1">The sequence shown here is derived from an EMBL/GenBank/DDBJ whole genome shotgun (WGS) entry which is preliminary data.</text>
</comment>
<evidence type="ECO:0000313" key="2">
    <source>
        <dbReference type="Proteomes" id="UP000243525"/>
    </source>
</evidence>
<evidence type="ECO:0000313" key="1">
    <source>
        <dbReference type="EMBL" id="PTN09252.1"/>
    </source>
</evidence>
<proteinExistence type="predicted"/>
<sequence length="474" mass="54871">MAKTLSTKEKSVHINIDSNYYGSVAEIGGGQETARHLFQAGGASQTVAKTISAYDKSFSDHFYNQGQPSRYVAEDRVKKMVDYEYQELLKILDDKIDQKFFAFANTVETLNYTKTNQGNGWLGIAIEGTDRYKPNKLFIHVKLHENDTLLQQYSLGTLGINLIHGALFDWEDPRKILLKLLDNLGVERVEVDYVFVEGPDLQWVDNRILNLMLVSNNMTPAIMFDTDGNVQQPGDMLYKKNVLLMRGYFRPVNKLVIEFLEESLQVFMRDEDYRPDNTIAFCEISLNNLMHDRKVDETDFLQRVDLLNMVGQSVMVSNFSRYFELVNYFGQFKMIKLRIIMGMPTFDMILDGSLYSDLRGGLLESVGKLFHENVKLYLFPFIDTKSGEVVYPDDDHFSGSNKLLWQYLNETKKILILKIQSVDLIKQTSEHLRELIRNGDERLANFLPASVYEQIKEQELFDYNDNNKQQQDMI</sequence>
<keyword evidence="2" id="KW-1185">Reference proteome</keyword>
<accession>A0A2T5C3A1</accession>
<dbReference type="Proteomes" id="UP000243525">
    <property type="component" value="Unassembled WGS sequence"/>
</dbReference>
<evidence type="ECO:0008006" key="3">
    <source>
        <dbReference type="Google" id="ProtNLM"/>
    </source>
</evidence>
<dbReference type="RefSeq" id="WP_146161442.1">
    <property type="nucleotide sequence ID" value="NZ_OY782574.1"/>
</dbReference>
<dbReference type="AlphaFoldDB" id="A0A2T5C3A1"/>
<dbReference type="Gene3D" id="3.40.50.620">
    <property type="entry name" value="HUPs"/>
    <property type="match status" value="1"/>
</dbReference>
<dbReference type="OrthoDB" id="179386at2"/>
<protein>
    <recommendedName>
        <fullName evidence="3">TonB-dependent receptor</fullName>
    </recommendedName>
</protein>
<name>A0A2T5C3A1_9BACT</name>
<dbReference type="InterPro" id="IPR014729">
    <property type="entry name" value="Rossmann-like_a/b/a_fold"/>
</dbReference>
<reference evidence="1 2" key="1">
    <citation type="submission" date="2018-04" db="EMBL/GenBank/DDBJ databases">
        <title>Genomic Encyclopedia of Archaeal and Bacterial Type Strains, Phase II (KMG-II): from individual species to whole genera.</title>
        <authorList>
            <person name="Goeker M."/>
        </authorList>
    </citation>
    <scope>NUCLEOTIDE SEQUENCE [LARGE SCALE GENOMIC DNA]</scope>
    <source>
        <strain evidence="1 2">DSM 28823</strain>
    </source>
</reference>